<organism evidence="1 2">
    <name type="scientific">Streptomyces doudnae</name>
    <dbReference type="NCBI Taxonomy" id="3075536"/>
    <lineage>
        <taxon>Bacteria</taxon>
        <taxon>Bacillati</taxon>
        <taxon>Actinomycetota</taxon>
        <taxon>Actinomycetes</taxon>
        <taxon>Kitasatosporales</taxon>
        <taxon>Streptomycetaceae</taxon>
        <taxon>Streptomyces</taxon>
    </lineage>
</organism>
<evidence type="ECO:0000313" key="1">
    <source>
        <dbReference type="EMBL" id="MDT0439637.1"/>
    </source>
</evidence>
<dbReference type="AlphaFoldDB" id="A0ABD5EY25"/>
<proteinExistence type="predicted"/>
<dbReference type="RefSeq" id="WP_311638836.1">
    <property type="nucleotide sequence ID" value="NZ_JAVRES010000029.1"/>
</dbReference>
<sequence>MPPLPPAPVPSRSAADWNDAIRVLARTAWGRPFTDAERKEYHLLLVGWAAADRAETAA</sequence>
<reference evidence="2" key="1">
    <citation type="submission" date="2023-07" db="EMBL/GenBank/DDBJ databases">
        <title>30 novel species of actinomycetes from the DSMZ collection.</title>
        <authorList>
            <person name="Nouioui I."/>
        </authorList>
    </citation>
    <scope>NUCLEOTIDE SEQUENCE [LARGE SCALE GENOMIC DNA]</scope>
    <source>
        <strain evidence="2">DSM 41981</strain>
    </source>
</reference>
<keyword evidence="2" id="KW-1185">Reference proteome</keyword>
<dbReference type="Proteomes" id="UP001183535">
    <property type="component" value="Unassembled WGS sequence"/>
</dbReference>
<evidence type="ECO:0000313" key="2">
    <source>
        <dbReference type="Proteomes" id="UP001183535"/>
    </source>
</evidence>
<dbReference type="EMBL" id="JAVRES010000029">
    <property type="protein sequence ID" value="MDT0439637.1"/>
    <property type="molecule type" value="Genomic_DNA"/>
</dbReference>
<comment type="caution">
    <text evidence="1">The sequence shown here is derived from an EMBL/GenBank/DDBJ whole genome shotgun (WGS) entry which is preliminary data.</text>
</comment>
<accession>A0ABD5EY25</accession>
<gene>
    <name evidence="1" type="ORF">RM877_33760</name>
</gene>
<name>A0ABD5EY25_9ACTN</name>
<protein>
    <submittedName>
        <fullName evidence="1">Uncharacterized protein</fullName>
    </submittedName>
</protein>